<comment type="caution">
    <text evidence="3">The sequence shown here is derived from an EMBL/GenBank/DDBJ whole genome shotgun (WGS) entry which is preliminary data.</text>
</comment>
<sequence length="104" mass="11266">MFFLMECLHNEGVAEARDRLRPVHRDWVKSGGAGLASVLIGSALWADDGSAIGHWGILEAETPEAARAFAGGDPFALEGVVREIKVTRLADTFMADRVSPRMTL</sequence>
<protein>
    <recommendedName>
        <fullName evidence="2">YCII-related domain-containing protein</fullName>
    </recommendedName>
</protein>
<gene>
    <name evidence="3" type="ORF">DDE23_02615</name>
</gene>
<comment type="similarity">
    <text evidence="1">Belongs to the YciI family.</text>
</comment>
<dbReference type="SUPFAM" id="SSF54909">
    <property type="entry name" value="Dimeric alpha+beta barrel"/>
    <property type="match status" value="1"/>
</dbReference>
<dbReference type="Gene3D" id="3.30.70.1060">
    <property type="entry name" value="Dimeric alpha+beta barrel"/>
    <property type="match status" value="1"/>
</dbReference>
<dbReference type="EMBL" id="QDDR01000001">
    <property type="protein sequence ID" value="PVE49316.1"/>
    <property type="molecule type" value="Genomic_DNA"/>
</dbReference>
<accession>A0A2T7UXL3</accession>
<name>A0A2T7UXL3_9RHOB</name>
<proteinExistence type="inferred from homology"/>
<dbReference type="AlphaFoldDB" id="A0A2T7UXL3"/>
<dbReference type="OrthoDB" id="2293521at2"/>
<dbReference type="InterPro" id="IPR011008">
    <property type="entry name" value="Dimeric_a/b-barrel"/>
</dbReference>
<dbReference type="RefSeq" id="WP_107749820.1">
    <property type="nucleotide sequence ID" value="NZ_QBKF01000001.1"/>
</dbReference>
<evidence type="ECO:0000259" key="2">
    <source>
        <dbReference type="Pfam" id="PF03795"/>
    </source>
</evidence>
<organism evidence="3 4">
    <name type="scientific">Pararhodobacter aggregans</name>
    <dbReference type="NCBI Taxonomy" id="404875"/>
    <lineage>
        <taxon>Bacteria</taxon>
        <taxon>Pseudomonadati</taxon>
        <taxon>Pseudomonadota</taxon>
        <taxon>Alphaproteobacteria</taxon>
        <taxon>Rhodobacterales</taxon>
        <taxon>Paracoccaceae</taxon>
        <taxon>Pararhodobacter</taxon>
    </lineage>
</organism>
<dbReference type="Proteomes" id="UP000244810">
    <property type="component" value="Unassembled WGS sequence"/>
</dbReference>
<evidence type="ECO:0000313" key="4">
    <source>
        <dbReference type="Proteomes" id="UP000244810"/>
    </source>
</evidence>
<reference evidence="3 4" key="1">
    <citation type="journal article" date="2011" name="Syst. Appl. Microbiol.">
        <title>Defluviimonas denitrificans gen. nov., sp. nov., and Pararhodobacter aggregans gen. nov., sp. nov., non-phototrophic Rhodobacteraceae from the biofilter of a marine aquaculture.</title>
        <authorList>
            <person name="Foesel B.U."/>
            <person name="Drake H.L."/>
            <person name="Schramm A."/>
        </authorList>
    </citation>
    <scope>NUCLEOTIDE SEQUENCE [LARGE SCALE GENOMIC DNA]</scope>
    <source>
        <strain evidence="3 4">D1-19</strain>
    </source>
</reference>
<evidence type="ECO:0000256" key="1">
    <source>
        <dbReference type="ARBA" id="ARBA00007689"/>
    </source>
</evidence>
<dbReference type="InterPro" id="IPR005545">
    <property type="entry name" value="YCII"/>
</dbReference>
<keyword evidence="4" id="KW-1185">Reference proteome</keyword>
<evidence type="ECO:0000313" key="3">
    <source>
        <dbReference type="EMBL" id="PVE49316.1"/>
    </source>
</evidence>
<dbReference type="Pfam" id="PF03795">
    <property type="entry name" value="YCII"/>
    <property type="match status" value="1"/>
</dbReference>
<feature type="domain" description="YCII-related" evidence="2">
    <location>
        <begin position="1"/>
        <end position="88"/>
    </location>
</feature>